<name>A0AC61R3G4_9FIRM</name>
<keyword evidence="2" id="KW-1185">Reference proteome</keyword>
<proteinExistence type="predicted"/>
<reference evidence="1" key="1">
    <citation type="submission" date="2019-04" db="EMBL/GenBank/DDBJ databases">
        <title>Microbes associate with the intestines of laboratory mice.</title>
        <authorList>
            <person name="Navarre W."/>
            <person name="Wong E."/>
            <person name="Huang K."/>
            <person name="Tropini C."/>
            <person name="Ng K."/>
            <person name="Yu B."/>
        </authorList>
    </citation>
    <scope>NUCLEOTIDE SEQUENCE</scope>
    <source>
        <strain evidence="1">NM72_1-8</strain>
    </source>
</reference>
<accession>A0AC61R3G4</accession>
<dbReference type="EMBL" id="SRZB01000001">
    <property type="protein sequence ID" value="TGY00742.1"/>
    <property type="molecule type" value="Genomic_DNA"/>
</dbReference>
<evidence type="ECO:0000313" key="2">
    <source>
        <dbReference type="Proteomes" id="UP000307720"/>
    </source>
</evidence>
<sequence length="454" mass="50078">MKIIIVGCGKVGDALADQLSAEGNDVTVVDRRYAAVEALSNEYDIMGIVGSGTDHSVLEEAGVEKADLLIAVTGSDELNLLCCLIAKKAGNCQTIARVRNPEFNREIAYIQEELGLALVINPEFAASVEIARILRFPSAIEISPFAKGRAEVLKFRVSESSVLDHMMVSEITTKLHCNEVLVCTVERGDEAIIPDGNFMMREKDVVSIVASPKRASQFFKKIKVQTNQVKDALIIGGGKVSFYLAKQLLSMGIDVKIIEKDRERCEKLSELLPRATIICGDGVDQALLMEEGLMKSDSLVTLMNMDEENILLSLFARNKRNKMKIITKINSITFDEVINKLDLDSIIYPKYVTAEHIVRFVRAMKNSIGSNVETLHHLVGNKVEALEFCIRENAPVLNIPLEKLRLKEGLLIGCINRSGTIITPKGQDMLMMGDTVVVITTNKGLNDISDILKE</sequence>
<protein>
    <submittedName>
        <fullName evidence="1">Trk system potassium transporter TrkA</fullName>
    </submittedName>
</protein>
<dbReference type="Proteomes" id="UP000307720">
    <property type="component" value="Unassembled WGS sequence"/>
</dbReference>
<evidence type="ECO:0000313" key="1">
    <source>
        <dbReference type="EMBL" id="TGY00742.1"/>
    </source>
</evidence>
<comment type="caution">
    <text evidence="1">The sequence shown here is derived from an EMBL/GenBank/DDBJ whole genome shotgun (WGS) entry which is preliminary data.</text>
</comment>
<organism evidence="1 2">
    <name type="scientific">Hominisplanchenecus murintestinalis</name>
    <dbReference type="NCBI Taxonomy" id="2941517"/>
    <lineage>
        <taxon>Bacteria</taxon>
        <taxon>Bacillati</taxon>
        <taxon>Bacillota</taxon>
        <taxon>Clostridia</taxon>
        <taxon>Lachnospirales</taxon>
        <taxon>Lachnospiraceae</taxon>
        <taxon>Hominisplanchenecus</taxon>
    </lineage>
</organism>
<gene>
    <name evidence="1" type="primary">trkA</name>
    <name evidence="1" type="ORF">E5357_00790</name>
</gene>